<feature type="compositionally biased region" description="Acidic residues" evidence="1">
    <location>
        <begin position="585"/>
        <end position="600"/>
    </location>
</feature>
<evidence type="ECO:0000313" key="3">
    <source>
        <dbReference type="Proteomes" id="UP000184063"/>
    </source>
</evidence>
<reference evidence="3" key="1">
    <citation type="journal article" date="2017" name="Genome Biol.">
        <title>Comparative genomics reveals high biological diversity and specific adaptations in the industrially and medically important fungal genus Aspergillus.</title>
        <authorList>
            <person name="de Vries R.P."/>
            <person name="Riley R."/>
            <person name="Wiebenga A."/>
            <person name="Aguilar-Osorio G."/>
            <person name="Amillis S."/>
            <person name="Uchima C.A."/>
            <person name="Anderluh G."/>
            <person name="Asadollahi M."/>
            <person name="Askin M."/>
            <person name="Barry K."/>
            <person name="Battaglia E."/>
            <person name="Bayram O."/>
            <person name="Benocci T."/>
            <person name="Braus-Stromeyer S.A."/>
            <person name="Caldana C."/>
            <person name="Canovas D."/>
            <person name="Cerqueira G.C."/>
            <person name="Chen F."/>
            <person name="Chen W."/>
            <person name="Choi C."/>
            <person name="Clum A."/>
            <person name="Dos Santos R.A."/>
            <person name="Damasio A.R."/>
            <person name="Diallinas G."/>
            <person name="Emri T."/>
            <person name="Fekete E."/>
            <person name="Flipphi M."/>
            <person name="Freyberg S."/>
            <person name="Gallo A."/>
            <person name="Gournas C."/>
            <person name="Habgood R."/>
            <person name="Hainaut M."/>
            <person name="Harispe M.L."/>
            <person name="Henrissat B."/>
            <person name="Hilden K.S."/>
            <person name="Hope R."/>
            <person name="Hossain A."/>
            <person name="Karabika E."/>
            <person name="Karaffa L."/>
            <person name="Karanyi Z."/>
            <person name="Krasevec N."/>
            <person name="Kuo A."/>
            <person name="Kusch H."/>
            <person name="LaButti K."/>
            <person name="Lagendijk E.L."/>
            <person name="Lapidus A."/>
            <person name="Levasseur A."/>
            <person name="Lindquist E."/>
            <person name="Lipzen A."/>
            <person name="Logrieco A.F."/>
            <person name="MacCabe A."/>
            <person name="Maekelae M.R."/>
            <person name="Malavazi I."/>
            <person name="Melin P."/>
            <person name="Meyer V."/>
            <person name="Mielnichuk N."/>
            <person name="Miskei M."/>
            <person name="Molnar A.P."/>
            <person name="Mule G."/>
            <person name="Ngan C.Y."/>
            <person name="Orejas M."/>
            <person name="Orosz E."/>
            <person name="Ouedraogo J.P."/>
            <person name="Overkamp K.M."/>
            <person name="Park H.-S."/>
            <person name="Perrone G."/>
            <person name="Piumi F."/>
            <person name="Punt P.J."/>
            <person name="Ram A.F."/>
            <person name="Ramon A."/>
            <person name="Rauscher S."/>
            <person name="Record E."/>
            <person name="Riano-Pachon D.M."/>
            <person name="Robert V."/>
            <person name="Roehrig J."/>
            <person name="Ruller R."/>
            <person name="Salamov A."/>
            <person name="Salih N.S."/>
            <person name="Samson R.A."/>
            <person name="Sandor E."/>
            <person name="Sanguinetti M."/>
            <person name="Schuetze T."/>
            <person name="Sepcic K."/>
            <person name="Shelest E."/>
            <person name="Sherlock G."/>
            <person name="Sophianopoulou V."/>
            <person name="Squina F.M."/>
            <person name="Sun H."/>
            <person name="Susca A."/>
            <person name="Todd R.B."/>
            <person name="Tsang A."/>
            <person name="Unkles S.E."/>
            <person name="van de Wiele N."/>
            <person name="van Rossen-Uffink D."/>
            <person name="Oliveira J.V."/>
            <person name="Vesth T.C."/>
            <person name="Visser J."/>
            <person name="Yu J.-H."/>
            <person name="Zhou M."/>
            <person name="Andersen M.R."/>
            <person name="Archer D.B."/>
            <person name="Baker S.E."/>
            <person name="Benoit I."/>
            <person name="Brakhage A.A."/>
            <person name="Braus G.H."/>
            <person name="Fischer R."/>
            <person name="Frisvad J.C."/>
            <person name="Goldman G.H."/>
            <person name="Houbraken J."/>
            <person name="Oakley B."/>
            <person name="Pocsi I."/>
            <person name="Scazzocchio C."/>
            <person name="Seiboth B."/>
            <person name="vanKuyk P.A."/>
            <person name="Wortman J."/>
            <person name="Dyer P.S."/>
            <person name="Grigoriev I.V."/>
        </authorList>
    </citation>
    <scope>NUCLEOTIDE SEQUENCE [LARGE SCALE GENOMIC DNA]</scope>
    <source>
        <strain evidence="3">CBS 106.47</strain>
    </source>
</reference>
<accession>A0A1M3TUQ0</accession>
<dbReference type="VEuPathDB" id="FungiDB:ASPFODRAFT_125819"/>
<dbReference type="OrthoDB" id="3549294at2759"/>
<evidence type="ECO:0000256" key="1">
    <source>
        <dbReference type="SAM" id="MobiDB-lite"/>
    </source>
</evidence>
<dbReference type="Proteomes" id="UP000184063">
    <property type="component" value="Unassembled WGS sequence"/>
</dbReference>
<gene>
    <name evidence="2" type="ORF">ASPFODRAFT_125819</name>
</gene>
<organism evidence="2 3">
    <name type="scientific">Aspergillus luchuensis (strain CBS 106.47)</name>
    <dbReference type="NCBI Taxonomy" id="1137211"/>
    <lineage>
        <taxon>Eukaryota</taxon>
        <taxon>Fungi</taxon>
        <taxon>Dikarya</taxon>
        <taxon>Ascomycota</taxon>
        <taxon>Pezizomycotina</taxon>
        <taxon>Eurotiomycetes</taxon>
        <taxon>Eurotiomycetidae</taxon>
        <taxon>Eurotiales</taxon>
        <taxon>Aspergillaceae</taxon>
        <taxon>Aspergillus</taxon>
        <taxon>Aspergillus subgen. Circumdati</taxon>
    </lineage>
</organism>
<protein>
    <submittedName>
        <fullName evidence="2">Uncharacterized protein</fullName>
    </submittedName>
</protein>
<evidence type="ECO:0000313" key="2">
    <source>
        <dbReference type="EMBL" id="OJZ90401.1"/>
    </source>
</evidence>
<dbReference type="AlphaFoldDB" id="A0A1M3TUQ0"/>
<name>A0A1M3TUQ0_ASPLC</name>
<proteinExistence type="predicted"/>
<feature type="region of interest" description="Disordered" evidence="1">
    <location>
        <begin position="582"/>
        <end position="619"/>
    </location>
</feature>
<sequence length="619" mass="69737">MGDAVRPADDTFNHVLQESFRTWSSYLASEDEGHPFPQHAIDLGSLVCQTPPFLGGSAAASDEKIAFACEEKQSTQGKGSLVVNAQSTWRTSTGKCDLPPRVLSKQLLLAVGHKVSVRLSTDSPFSHWPGVHGLSDYDEGNYLSVLYLAWAYILSARWVELLGRSRDHKCQMSYSPPSCEGPVHSNKQHMIQIDIGDDACAEEVSWWRAVLCSDSCWDATTKYNGHEYLSPWSLSATGAGLIVTTKGFLNTRADPPDSWTALEYLRRFCVHHRLYAQYSVALAGVLYIPFMRGRTIALPFPKESSRLKSKEGDGGSTVPIQELLKEHGQLLAKYMTLSSNVWGLRSILCSTFFNKDIECNLVSAWLNPAFAILDSISSKSNSKAAFLINRQPRIGILWLGALLTDLAKSILRDVRAGMTAVDLPASAWTETTQSFLTSEIESIDGDYIHRDDECRLLFITASEGHDRPPIWPWKPFGATHLSETELSDQKHAWCTGHYLEYDSWEWILTDNRSIKNTREQTSQPTDKKSQYLHNRDSPVLGDYTYNFFSQSLSEGTTRGIFKWLRSTGYPSSERPIYQHSWFDMEGTDDEEAPDDEESDVEMQNSSRKTHVQRWLEELE</sequence>
<dbReference type="EMBL" id="KV878237">
    <property type="protein sequence ID" value="OJZ90401.1"/>
    <property type="molecule type" value="Genomic_DNA"/>
</dbReference>